<keyword evidence="2" id="KW-1185">Reference proteome</keyword>
<protein>
    <submittedName>
        <fullName evidence="1">Uncharacterized protein</fullName>
    </submittedName>
</protein>
<organism evidence="1 2">
    <name type="scientific">Allacma fusca</name>
    <dbReference type="NCBI Taxonomy" id="39272"/>
    <lineage>
        <taxon>Eukaryota</taxon>
        <taxon>Metazoa</taxon>
        <taxon>Ecdysozoa</taxon>
        <taxon>Arthropoda</taxon>
        <taxon>Hexapoda</taxon>
        <taxon>Collembola</taxon>
        <taxon>Symphypleona</taxon>
        <taxon>Sminthuridae</taxon>
        <taxon>Allacma</taxon>
    </lineage>
</organism>
<dbReference type="EMBL" id="CAJVCH010276516">
    <property type="protein sequence ID" value="CAG7734798.1"/>
    <property type="molecule type" value="Genomic_DNA"/>
</dbReference>
<evidence type="ECO:0000313" key="2">
    <source>
        <dbReference type="Proteomes" id="UP000708208"/>
    </source>
</evidence>
<accession>A0A8J2K7S9</accession>
<feature type="non-terminal residue" evidence="1">
    <location>
        <position position="1"/>
    </location>
</feature>
<sequence length="22" mass="2700">MFISVEENVRQCSLINFMFTKY</sequence>
<evidence type="ECO:0000313" key="1">
    <source>
        <dbReference type="EMBL" id="CAG7734798.1"/>
    </source>
</evidence>
<proteinExistence type="predicted"/>
<comment type="caution">
    <text evidence="1">The sequence shown here is derived from an EMBL/GenBank/DDBJ whole genome shotgun (WGS) entry which is preliminary data.</text>
</comment>
<reference evidence="1" key="1">
    <citation type="submission" date="2021-06" db="EMBL/GenBank/DDBJ databases">
        <authorList>
            <person name="Hodson N. C."/>
            <person name="Mongue J. A."/>
            <person name="Jaron S. K."/>
        </authorList>
    </citation>
    <scope>NUCLEOTIDE SEQUENCE</scope>
</reference>
<gene>
    <name evidence="1" type="ORF">AFUS01_LOCUS23168</name>
</gene>
<dbReference type="Proteomes" id="UP000708208">
    <property type="component" value="Unassembled WGS sequence"/>
</dbReference>
<dbReference type="AlphaFoldDB" id="A0A8J2K7S9"/>
<name>A0A8J2K7S9_9HEXA</name>